<sequence length="164" mass="18764">MQTHERNFILGLSASSFISGVIGSLWYTKHKVKSLSEEFSPSTSIPLTHVEKVTKYRQATLYSLQAFTVGTILCISVGGLCAIGIGTLLGVSNIREFHEKMKGIIPRYVPSSRDSIKDTKQDELSDSEQDELRILQEEWQKYLLEKKLKSEEKKNPENKKWWQK</sequence>
<evidence type="ECO:0000256" key="1">
    <source>
        <dbReference type="SAM" id="Phobius"/>
    </source>
</evidence>
<keyword evidence="1" id="KW-0472">Membrane</keyword>
<keyword evidence="3" id="KW-1185">Reference proteome</keyword>
<organism evidence="2 3">
    <name type="scientific">Acaulospora morrowiae</name>
    <dbReference type="NCBI Taxonomy" id="94023"/>
    <lineage>
        <taxon>Eukaryota</taxon>
        <taxon>Fungi</taxon>
        <taxon>Fungi incertae sedis</taxon>
        <taxon>Mucoromycota</taxon>
        <taxon>Glomeromycotina</taxon>
        <taxon>Glomeromycetes</taxon>
        <taxon>Diversisporales</taxon>
        <taxon>Acaulosporaceae</taxon>
        <taxon>Acaulospora</taxon>
    </lineage>
</organism>
<dbReference type="AlphaFoldDB" id="A0A9N9CM66"/>
<keyword evidence="1" id="KW-0812">Transmembrane</keyword>
<gene>
    <name evidence="2" type="ORF">AMORRO_LOCUS8111</name>
</gene>
<dbReference type="OrthoDB" id="2378895at2759"/>
<dbReference type="EMBL" id="CAJVPV010006671">
    <property type="protein sequence ID" value="CAG8608530.1"/>
    <property type="molecule type" value="Genomic_DNA"/>
</dbReference>
<comment type="caution">
    <text evidence="2">The sequence shown here is derived from an EMBL/GenBank/DDBJ whole genome shotgun (WGS) entry which is preliminary data.</text>
</comment>
<name>A0A9N9CM66_9GLOM</name>
<evidence type="ECO:0000313" key="3">
    <source>
        <dbReference type="Proteomes" id="UP000789342"/>
    </source>
</evidence>
<evidence type="ECO:0000313" key="2">
    <source>
        <dbReference type="EMBL" id="CAG8608530.1"/>
    </source>
</evidence>
<dbReference type="Proteomes" id="UP000789342">
    <property type="component" value="Unassembled WGS sequence"/>
</dbReference>
<keyword evidence="1" id="KW-1133">Transmembrane helix</keyword>
<feature type="transmembrane region" description="Helical" evidence="1">
    <location>
        <begin position="7"/>
        <end position="27"/>
    </location>
</feature>
<protein>
    <submittedName>
        <fullName evidence="2">18296_t:CDS:1</fullName>
    </submittedName>
</protein>
<accession>A0A9N9CM66</accession>
<feature type="transmembrane region" description="Helical" evidence="1">
    <location>
        <begin position="66"/>
        <end position="91"/>
    </location>
</feature>
<reference evidence="2" key="1">
    <citation type="submission" date="2021-06" db="EMBL/GenBank/DDBJ databases">
        <authorList>
            <person name="Kallberg Y."/>
            <person name="Tangrot J."/>
            <person name="Rosling A."/>
        </authorList>
    </citation>
    <scope>NUCLEOTIDE SEQUENCE</scope>
    <source>
        <strain evidence="2">CL551</strain>
    </source>
</reference>
<proteinExistence type="predicted"/>